<evidence type="ECO:0000256" key="1">
    <source>
        <dbReference type="SAM" id="MobiDB-lite"/>
    </source>
</evidence>
<feature type="region of interest" description="Disordered" evidence="1">
    <location>
        <begin position="287"/>
        <end position="306"/>
    </location>
</feature>
<protein>
    <recommendedName>
        <fullName evidence="4">Glycosyl hydrolase family 32 N-terminal domain-containing protein</fullName>
    </recommendedName>
</protein>
<dbReference type="SUPFAM" id="SSF75005">
    <property type="entry name" value="Arabinanase/levansucrase/invertase"/>
    <property type="match status" value="1"/>
</dbReference>
<reference evidence="3" key="1">
    <citation type="journal article" date="2020" name="mSystems">
        <title>Genome- and Community-Level Interaction Insights into Carbon Utilization and Element Cycling Functions of Hydrothermarchaeota in Hydrothermal Sediment.</title>
        <authorList>
            <person name="Zhou Z."/>
            <person name="Liu Y."/>
            <person name="Xu W."/>
            <person name="Pan J."/>
            <person name="Luo Z.H."/>
            <person name="Li M."/>
        </authorList>
    </citation>
    <scope>NUCLEOTIDE SEQUENCE [LARGE SCALE GENOMIC DNA]</scope>
    <source>
        <strain evidence="3">SpSt-289</strain>
    </source>
</reference>
<comment type="caution">
    <text evidence="3">The sequence shown here is derived from an EMBL/GenBank/DDBJ whole genome shotgun (WGS) entry which is preliminary data.</text>
</comment>
<feature type="chain" id="PRO_5027891988" description="Glycosyl hydrolase family 32 N-terminal domain-containing protein" evidence="2">
    <location>
        <begin position="22"/>
        <end position="397"/>
    </location>
</feature>
<dbReference type="CDD" id="cd15482">
    <property type="entry name" value="Sialidase_non-viral"/>
    <property type="match status" value="1"/>
</dbReference>
<evidence type="ECO:0000256" key="2">
    <source>
        <dbReference type="SAM" id="SignalP"/>
    </source>
</evidence>
<dbReference type="InterPro" id="IPR023296">
    <property type="entry name" value="Glyco_hydro_beta-prop_sf"/>
</dbReference>
<sequence>MKRVFLALMITLLLLAVPAGIAFSTMQSNTWTKYAGNPILYYGAPGSWDDFNVYAVHVMYYDNNTPERNDDEYRMWYSGTSFTRNSKDIGLATSKDGITWSRYVGNPVIRNGDFGYWDYERINAPSVLYDKEEGLWKMWYAGYASYFAGFGIGYATSTDGIHWRKYNSQGNEAGLVFEASGYADDFDGYSVFSPEVLKISGKYHMWYAGFGGAFSGNQIGYAYSDDGINWVRYVKPGAQFAEPVLSVGGPGAWDEGEVASPSVIRLNDGSLVMFYQGSNLDQTRTGIGRAWSTDGGKTWTKDPNNPLITGSPAGSWDFNRVFYPSAVLNPDGSIYLWYHARSRNSDLTPFKLGLAFGDNAPIIYPTPTPTLPPGVTPTPTPPDPGFIMLPMIQKGQR</sequence>
<name>A0A7C1JB43_9CHLR</name>
<gene>
    <name evidence="3" type="ORF">ENQ20_10595</name>
</gene>
<keyword evidence="2" id="KW-0732">Signal</keyword>
<feature type="signal peptide" evidence="2">
    <location>
        <begin position="1"/>
        <end position="21"/>
    </location>
</feature>
<proteinExistence type="predicted"/>
<accession>A0A7C1JB43</accession>
<dbReference type="EMBL" id="DSMG01000102">
    <property type="protein sequence ID" value="HDX31923.1"/>
    <property type="molecule type" value="Genomic_DNA"/>
</dbReference>
<dbReference type="PANTHER" id="PTHR35279:SF1">
    <property type="entry name" value="ARABINANASE_LEVANSUCRASE_INVERTASE"/>
    <property type="match status" value="1"/>
</dbReference>
<evidence type="ECO:0000313" key="3">
    <source>
        <dbReference type="EMBL" id="HDX31923.1"/>
    </source>
</evidence>
<evidence type="ECO:0008006" key="4">
    <source>
        <dbReference type="Google" id="ProtNLM"/>
    </source>
</evidence>
<organism evidence="3">
    <name type="scientific">Caldilinea aerophila</name>
    <dbReference type="NCBI Taxonomy" id="133453"/>
    <lineage>
        <taxon>Bacteria</taxon>
        <taxon>Bacillati</taxon>
        <taxon>Chloroflexota</taxon>
        <taxon>Caldilineae</taxon>
        <taxon>Caldilineales</taxon>
        <taxon>Caldilineaceae</taxon>
        <taxon>Caldilinea</taxon>
    </lineage>
</organism>
<dbReference type="PANTHER" id="PTHR35279">
    <property type="match status" value="1"/>
</dbReference>
<dbReference type="Gene3D" id="2.115.10.20">
    <property type="entry name" value="Glycosyl hydrolase domain, family 43"/>
    <property type="match status" value="2"/>
</dbReference>
<dbReference type="AlphaFoldDB" id="A0A7C1JB43"/>